<dbReference type="CDD" id="cd00027">
    <property type="entry name" value="BRCT"/>
    <property type="match status" value="1"/>
</dbReference>
<accession>A0A9N9RIB5</accession>
<dbReference type="SUPFAM" id="SSF52113">
    <property type="entry name" value="BRCT domain"/>
    <property type="match status" value="5"/>
</dbReference>
<evidence type="ECO:0000256" key="2">
    <source>
        <dbReference type="SAM" id="MobiDB-lite"/>
    </source>
</evidence>
<dbReference type="GO" id="GO:0006270">
    <property type="term" value="P:DNA replication initiation"/>
    <property type="evidence" value="ECO:0007669"/>
    <property type="project" value="TreeGrafter"/>
</dbReference>
<dbReference type="OrthoDB" id="251770at2759"/>
<dbReference type="Proteomes" id="UP001153620">
    <property type="component" value="Chromosome 1"/>
</dbReference>
<dbReference type="PANTHER" id="PTHR13561:SF20">
    <property type="entry name" value="DNA TOPOISOMERASE 2-BINDING PROTEIN 1"/>
    <property type="match status" value="1"/>
</dbReference>
<evidence type="ECO:0000313" key="5">
    <source>
        <dbReference type="Proteomes" id="UP001153620"/>
    </source>
</evidence>
<dbReference type="PROSITE" id="PS50172">
    <property type="entry name" value="BRCT"/>
    <property type="match status" value="5"/>
</dbReference>
<feature type="domain" description="BRCT" evidence="3">
    <location>
        <begin position="517"/>
        <end position="607"/>
    </location>
</feature>
<organism evidence="4 5">
    <name type="scientific">Chironomus riparius</name>
    <dbReference type="NCBI Taxonomy" id="315576"/>
    <lineage>
        <taxon>Eukaryota</taxon>
        <taxon>Metazoa</taxon>
        <taxon>Ecdysozoa</taxon>
        <taxon>Arthropoda</taxon>
        <taxon>Hexapoda</taxon>
        <taxon>Insecta</taxon>
        <taxon>Pterygota</taxon>
        <taxon>Neoptera</taxon>
        <taxon>Endopterygota</taxon>
        <taxon>Diptera</taxon>
        <taxon>Nematocera</taxon>
        <taxon>Chironomoidea</taxon>
        <taxon>Chironomidae</taxon>
        <taxon>Chironominae</taxon>
        <taxon>Chironomus</taxon>
    </lineage>
</organism>
<feature type="region of interest" description="Disordered" evidence="2">
    <location>
        <begin position="349"/>
        <end position="392"/>
    </location>
</feature>
<dbReference type="SMART" id="SM00292">
    <property type="entry name" value="BRCT"/>
    <property type="match status" value="6"/>
</dbReference>
<evidence type="ECO:0000259" key="3">
    <source>
        <dbReference type="PROSITE" id="PS50172"/>
    </source>
</evidence>
<gene>
    <name evidence="4" type="ORF">CHIRRI_LOCUS233</name>
</gene>
<dbReference type="Pfam" id="PF12738">
    <property type="entry name" value="PTCB-BRCT"/>
    <property type="match status" value="1"/>
</dbReference>
<feature type="domain" description="BRCT" evidence="3">
    <location>
        <begin position="211"/>
        <end position="302"/>
    </location>
</feature>
<reference evidence="4" key="2">
    <citation type="submission" date="2022-10" db="EMBL/GenBank/DDBJ databases">
        <authorList>
            <consortium name="ENA_rothamsted_submissions"/>
            <consortium name="culmorum"/>
            <person name="King R."/>
        </authorList>
    </citation>
    <scope>NUCLEOTIDE SEQUENCE</scope>
</reference>
<feature type="region of interest" description="Disordered" evidence="2">
    <location>
        <begin position="859"/>
        <end position="899"/>
    </location>
</feature>
<reference evidence="4" key="1">
    <citation type="submission" date="2022-01" db="EMBL/GenBank/DDBJ databases">
        <authorList>
            <person name="King R."/>
        </authorList>
    </citation>
    <scope>NUCLEOTIDE SEQUENCE</scope>
</reference>
<feature type="domain" description="BRCT" evidence="3">
    <location>
        <begin position="976"/>
        <end position="1063"/>
    </location>
</feature>
<feature type="compositionally biased region" description="Polar residues" evidence="2">
    <location>
        <begin position="954"/>
        <end position="975"/>
    </location>
</feature>
<dbReference type="GO" id="GO:0033314">
    <property type="term" value="P:mitotic DNA replication checkpoint signaling"/>
    <property type="evidence" value="ECO:0007669"/>
    <property type="project" value="TreeGrafter"/>
</dbReference>
<dbReference type="PANTHER" id="PTHR13561">
    <property type="entry name" value="DNA REPLICATION REGULATOR DPB11-RELATED"/>
    <property type="match status" value="1"/>
</dbReference>
<dbReference type="AlphaFoldDB" id="A0A9N9RIB5"/>
<sequence length="1188" mass="134491">MNTVNLTTFCSQSSGDIKFIFVNEADEGTEIGNMEKVMDEIRSLHPDSSDIIDILCPDEIFEILEPPNKRFIFVFETFDTPAFNHISKIPKIYILGLKCVLSVIHDNLEIPESLFHINNLCMKDMILCFSSIGDPEKKSRMKKFIAYMGGLYSNSLTEDITHLVTEDIFSKKYLHAGSRNVKIMHTSWIDEIWRLSQDFNFIVTPKVHDKYKLKMFYNMVFSSTGLDNEEKKAVIKAVEDNGGEYSHTFRTATVKVLLMKQKDIGCVKYKASTKHSILCVDPSWVIDSAKTGYAVNTENYLITKQGKLKSSTPTKNTSALGKFSFDNTVISEICDFTARSIAIDETQKSTRASTNFHQNKPESSVRASKSLRPSKSSTSIKSSKESTFKQPTVPIKKKDSSFTVQSPPRFDYTEDASDESFIQILIDKTVCVYGYSNDIDSMQIIKECEKLGAKLVDLSYTKAVDYVITSTDIMDLEVPKLKYKNIVTDVWLEESVEIGRCVDPVKFYHRSLFKIPEKHQVLKDEIFVCSNYDSNRQRPFIRFLVKLLGGVCKEALCRAEGPILICPSAEGKKYEGSRNWGLTVIKAEWLIECLVRKTRVDETEYLVGDTKASKMNIKRRESIIPSSQDMSIDSIEDVHLSPEKSIIVPESPKTPLPIIDEERIGNLSWLLEDLTTPQREVTKRVLLEHQKKNVVSPRTKLLKDLMQTPGTTEKDLIDYVPSPGPELPACLLPPDRNYALFPDSSPATQWWYKRRLEALDDRYVPVSQSKRKELKNIPMTPPLSHIRYDFFKKRLSDFDSPDPRNSNETDGLFMARITANMSGEASKFLNFEDTEANGTSSLPPNSDIIKLDELWKQNTSQEGKALRRSSSAPQAGEAESKNKNMMDFNPKSPEGLVRWSNTQMPSTAGLQNESPEEGIKEMDDCKDNNHIEDIQNLESDEVPINMSESEGPVNVSQSESPVNVSQSESVANVSQADEKSPQEFIFAISSGMNADDKLILTEKIEQLGGTVAELEFTHLIMAKLSKSSKFFSALSSGKIILHADYIDDCLEQGRFIETDCFEFGNPQFNCQVLNLKEPQLLSGPYRCRMLMTNNPEKYKNGLFTGMNFILIAGSDRRAQFVHIIEIGGGTIIDVQPEFKGSVLKRTKIDYCLVENSKCLFKKDVETLKACNIEIKNIKFIYEYLLNDD</sequence>
<keyword evidence="5" id="KW-1185">Reference proteome</keyword>
<dbReference type="CDD" id="cd17738">
    <property type="entry name" value="BRCT_TopBP1_rpt7"/>
    <property type="match status" value="1"/>
</dbReference>
<dbReference type="InterPro" id="IPR001357">
    <property type="entry name" value="BRCT_dom"/>
</dbReference>
<keyword evidence="1" id="KW-0677">Repeat</keyword>
<feature type="compositionally biased region" description="Polar residues" evidence="2">
    <location>
        <begin position="859"/>
        <end position="873"/>
    </location>
</feature>
<proteinExistence type="predicted"/>
<feature type="domain" description="BRCT" evidence="3">
    <location>
        <begin position="420"/>
        <end position="509"/>
    </location>
</feature>
<dbReference type="GO" id="GO:0007095">
    <property type="term" value="P:mitotic G2 DNA damage checkpoint signaling"/>
    <property type="evidence" value="ECO:0007669"/>
    <property type="project" value="TreeGrafter"/>
</dbReference>
<feature type="compositionally biased region" description="Polar residues" evidence="2">
    <location>
        <begin position="349"/>
        <end position="367"/>
    </location>
</feature>
<feature type="region of interest" description="Disordered" evidence="2">
    <location>
        <begin position="939"/>
        <end position="976"/>
    </location>
</feature>
<feature type="domain" description="BRCT" evidence="3">
    <location>
        <begin position="122"/>
        <end position="191"/>
    </location>
</feature>
<evidence type="ECO:0000256" key="1">
    <source>
        <dbReference type="ARBA" id="ARBA00022737"/>
    </source>
</evidence>
<protein>
    <recommendedName>
        <fullName evidence="3">BRCT domain-containing protein</fullName>
    </recommendedName>
</protein>
<dbReference type="Gene3D" id="3.40.50.10190">
    <property type="entry name" value="BRCT domain"/>
    <property type="match status" value="7"/>
</dbReference>
<evidence type="ECO:0000313" key="4">
    <source>
        <dbReference type="EMBL" id="CAG9797233.1"/>
    </source>
</evidence>
<dbReference type="InterPro" id="IPR036420">
    <property type="entry name" value="BRCT_dom_sf"/>
</dbReference>
<dbReference type="Pfam" id="PF00533">
    <property type="entry name" value="BRCT"/>
    <property type="match status" value="3"/>
</dbReference>
<name>A0A9N9RIB5_9DIPT</name>
<dbReference type="EMBL" id="OU895877">
    <property type="protein sequence ID" value="CAG9797233.1"/>
    <property type="molecule type" value="Genomic_DNA"/>
</dbReference>
<feature type="compositionally biased region" description="Low complexity" evidence="2">
    <location>
        <begin position="368"/>
        <end position="381"/>
    </location>
</feature>